<dbReference type="CDD" id="cd24049">
    <property type="entry name" value="ASKHA_NBD_PilM"/>
    <property type="match status" value="1"/>
</dbReference>
<dbReference type="InterPro" id="IPR050696">
    <property type="entry name" value="FtsA/MreB"/>
</dbReference>
<accession>A0A5B8U9B5</accession>
<keyword evidence="3" id="KW-1185">Reference proteome</keyword>
<protein>
    <submittedName>
        <fullName evidence="2">Type IV pilus assembly protein PilM</fullName>
    </submittedName>
</protein>
<dbReference type="GO" id="GO:0051301">
    <property type="term" value="P:cell division"/>
    <property type="evidence" value="ECO:0007669"/>
    <property type="project" value="InterPro"/>
</dbReference>
<dbReference type="Gene3D" id="3.30.420.40">
    <property type="match status" value="2"/>
</dbReference>
<dbReference type="PANTHER" id="PTHR32432:SF3">
    <property type="entry name" value="ETHANOLAMINE UTILIZATION PROTEIN EUTJ"/>
    <property type="match status" value="1"/>
</dbReference>
<dbReference type="KEGG" id="bsol:FSW04_18580"/>
<feature type="domain" description="SHS2" evidence="1">
    <location>
        <begin position="8"/>
        <end position="175"/>
    </location>
</feature>
<dbReference type="EMBL" id="CP042430">
    <property type="protein sequence ID" value="QEC49378.1"/>
    <property type="molecule type" value="Genomic_DNA"/>
</dbReference>
<dbReference type="AlphaFoldDB" id="A0A5B8U9B5"/>
<dbReference type="Pfam" id="PF11104">
    <property type="entry name" value="PilM_2"/>
    <property type="match status" value="1"/>
</dbReference>
<dbReference type="Proteomes" id="UP000321805">
    <property type="component" value="Chromosome"/>
</dbReference>
<dbReference type="PANTHER" id="PTHR32432">
    <property type="entry name" value="CELL DIVISION PROTEIN FTSA-RELATED"/>
    <property type="match status" value="1"/>
</dbReference>
<evidence type="ECO:0000259" key="1">
    <source>
        <dbReference type="SMART" id="SM00842"/>
    </source>
</evidence>
<dbReference type="SMART" id="SM00842">
    <property type="entry name" value="FtsA"/>
    <property type="match status" value="1"/>
</dbReference>
<sequence length="352" mass="37466">MAKRAPTIVGLEIEPSAIHAAAVTVNGHISVKHAAVVPLETGIIRDGEVNDVAGLAEALRSLYRENKGLDKKVRIGIANQKIVVRVLELPPIEDRKELEAAVRFQAEDQIPMPLDSAVLDFQPLDIVDTDHGRRLRVLLVAARREMVDKVLAACKAAGLKPEGVDLSAFAMIRALYRPTATEEPEPVLYLSVGGLTNLAVAEGTMCLFTRVVGGGLESIAIELAERKGLTLAHARGWLRHVGLVTPVSEMTSDDHDEIAEEARTVLLDGVRRIGGEVRNSLDFHHAQDGMSPRVERAVLTGAAAGVQGFGDALAAELGMPVDCIPVEGTPDGLDPHLLTIAAGLAVEEAAHA</sequence>
<dbReference type="SUPFAM" id="SSF53067">
    <property type="entry name" value="Actin-like ATPase domain"/>
    <property type="match status" value="1"/>
</dbReference>
<dbReference type="PIRSF" id="PIRSF019169">
    <property type="entry name" value="PilM"/>
    <property type="match status" value="1"/>
</dbReference>
<organism evidence="2 3">
    <name type="scientific">Baekduia soli</name>
    <dbReference type="NCBI Taxonomy" id="496014"/>
    <lineage>
        <taxon>Bacteria</taxon>
        <taxon>Bacillati</taxon>
        <taxon>Actinomycetota</taxon>
        <taxon>Thermoleophilia</taxon>
        <taxon>Solirubrobacterales</taxon>
        <taxon>Baekduiaceae</taxon>
        <taxon>Baekduia</taxon>
    </lineage>
</organism>
<dbReference type="InterPro" id="IPR003494">
    <property type="entry name" value="SHS2_FtsA"/>
</dbReference>
<name>A0A5B8U9B5_9ACTN</name>
<dbReference type="InterPro" id="IPR043129">
    <property type="entry name" value="ATPase_NBD"/>
</dbReference>
<dbReference type="OrthoDB" id="1926201at2"/>
<evidence type="ECO:0000313" key="2">
    <source>
        <dbReference type="EMBL" id="QEC49378.1"/>
    </source>
</evidence>
<dbReference type="NCBIfam" id="TIGR01175">
    <property type="entry name" value="pilM"/>
    <property type="match status" value="1"/>
</dbReference>
<gene>
    <name evidence="2" type="primary">pilM</name>
    <name evidence="2" type="ORF">FSW04_18580</name>
</gene>
<proteinExistence type="predicted"/>
<dbReference type="Gene3D" id="3.30.1490.300">
    <property type="match status" value="1"/>
</dbReference>
<dbReference type="InterPro" id="IPR005883">
    <property type="entry name" value="PilM"/>
</dbReference>
<reference evidence="2 3" key="1">
    <citation type="journal article" date="2018" name="J. Microbiol.">
        <title>Baekduia soli gen. nov., sp. nov., a novel bacterium isolated from the soil of Baekdu Mountain and proposal of a novel family name, Baekduiaceae fam. nov.</title>
        <authorList>
            <person name="An D.S."/>
            <person name="Siddiqi M.Z."/>
            <person name="Kim K.H."/>
            <person name="Yu H.S."/>
            <person name="Im W.T."/>
        </authorList>
    </citation>
    <scope>NUCLEOTIDE SEQUENCE [LARGE SCALE GENOMIC DNA]</scope>
    <source>
        <strain evidence="2 3">BR7-21</strain>
    </source>
</reference>
<dbReference type="RefSeq" id="WP_146921740.1">
    <property type="nucleotide sequence ID" value="NZ_CP042430.1"/>
</dbReference>
<evidence type="ECO:0000313" key="3">
    <source>
        <dbReference type="Proteomes" id="UP000321805"/>
    </source>
</evidence>